<feature type="compositionally biased region" description="Low complexity" evidence="1">
    <location>
        <begin position="2055"/>
        <end position="2065"/>
    </location>
</feature>
<feature type="region of interest" description="Disordered" evidence="1">
    <location>
        <begin position="630"/>
        <end position="704"/>
    </location>
</feature>
<evidence type="ECO:0000313" key="2">
    <source>
        <dbReference type="EMBL" id="CAG9798819.1"/>
    </source>
</evidence>
<feature type="compositionally biased region" description="Pro residues" evidence="1">
    <location>
        <begin position="287"/>
        <end position="298"/>
    </location>
</feature>
<proteinExistence type="predicted"/>
<feature type="compositionally biased region" description="Polar residues" evidence="1">
    <location>
        <begin position="646"/>
        <end position="660"/>
    </location>
</feature>
<feature type="region of interest" description="Disordered" evidence="1">
    <location>
        <begin position="2601"/>
        <end position="2651"/>
    </location>
</feature>
<gene>
    <name evidence="2" type="ORF">CHIRRI_LOCUS1796</name>
</gene>
<feature type="compositionally biased region" description="Polar residues" evidence="1">
    <location>
        <begin position="307"/>
        <end position="328"/>
    </location>
</feature>
<evidence type="ECO:0000313" key="3">
    <source>
        <dbReference type="Proteomes" id="UP001153620"/>
    </source>
</evidence>
<feature type="region of interest" description="Disordered" evidence="1">
    <location>
        <begin position="2505"/>
        <end position="2527"/>
    </location>
</feature>
<protein>
    <submittedName>
        <fullName evidence="2">Uncharacterized protein</fullName>
    </submittedName>
</protein>
<feature type="region of interest" description="Disordered" evidence="1">
    <location>
        <begin position="923"/>
        <end position="950"/>
    </location>
</feature>
<feature type="compositionally biased region" description="Basic and acidic residues" evidence="1">
    <location>
        <begin position="2640"/>
        <end position="2651"/>
    </location>
</feature>
<feature type="region of interest" description="Disordered" evidence="1">
    <location>
        <begin position="1755"/>
        <end position="1789"/>
    </location>
</feature>
<feature type="region of interest" description="Disordered" evidence="1">
    <location>
        <begin position="2019"/>
        <end position="2069"/>
    </location>
</feature>
<organism evidence="2 3">
    <name type="scientific">Chironomus riparius</name>
    <dbReference type="NCBI Taxonomy" id="315576"/>
    <lineage>
        <taxon>Eukaryota</taxon>
        <taxon>Metazoa</taxon>
        <taxon>Ecdysozoa</taxon>
        <taxon>Arthropoda</taxon>
        <taxon>Hexapoda</taxon>
        <taxon>Insecta</taxon>
        <taxon>Pterygota</taxon>
        <taxon>Neoptera</taxon>
        <taxon>Endopterygota</taxon>
        <taxon>Diptera</taxon>
        <taxon>Nematocera</taxon>
        <taxon>Chironomoidea</taxon>
        <taxon>Chironomidae</taxon>
        <taxon>Chironominae</taxon>
        <taxon>Chironomus</taxon>
    </lineage>
</organism>
<feature type="compositionally biased region" description="Low complexity" evidence="1">
    <location>
        <begin position="929"/>
        <end position="946"/>
    </location>
</feature>
<feature type="compositionally biased region" description="Acidic residues" evidence="1">
    <location>
        <begin position="2020"/>
        <end position="2036"/>
    </location>
</feature>
<feature type="compositionally biased region" description="Acidic residues" evidence="1">
    <location>
        <begin position="2124"/>
        <end position="2140"/>
    </location>
</feature>
<feature type="region of interest" description="Disordered" evidence="1">
    <location>
        <begin position="1239"/>
        <end position="1264"/>
    </location>
</feature>
<feature type="compositionally biased region" description="Basic and acidic residues" evidence="1">
    <location>
        <begin position="2380"/>
        <end position="2394"/>
    </location>
</feature>
<sequence length="2651" mass="301609">MATTLQKPPHPSQMDPRMRRAVYAKYREMLVSKNNQANEMIKQLPAYMVREDRGFNTSIIVNDVPPPPPIPGNVPAQRLQTQISEAPACVQNAMMTKDKKPFTYTPGGIDLSQIKSPRMAKRISANANSPGITNTPKVSPLAQLNNNGNNSPLIQTPKTPQSAGIPPPPPPPSSMGSLAMGMPFQVFPTGPPPPPIPTKTQQFNKPQTNGTAKKSPQSFDPPPMACRPEIKIPENPMAILRKVPRPQQKDEYWIQEYVEDRARNSAPNEEEIRQYISSPTIQQYQQPSPPEFIPPKPSSPIIQNIQNYQPAKPTTPQSTVPQFSQRRSPSPKDQKEVNIPIRNLKLEEHRSSPTLVQINRSSPVTQQQQQSQISSSSSPVTVKNVIFEPIQQNNFNKQAQNYQPPVQNYQQPIQQPQGGRKIILSTMPNRPQQQQQQATQPLGSLYIPPPNIDDKQQLLNQLSPPWMSTKQMSLDTPEWVNRDEVDNLFQQSRNISMPQQLATGPKEHVIPISFEKSPTLASAMPNFGPTPFYGTPQHHINSVITPKVDPNANKFVNQGYNNIDYPQQQSARSFIQRPQQPAGTRIIPIQVEGTQPNENTIVIQSESGNYKYTIHNVPLEALLKYKMSKLSDPRSPASPRVIAGGPTQSRSFKILQQVTGTLGDESDDNSNESKLKNNKDDDEESMPMQEQRPIFSRTLGPNDMNESQLKRMQLSENDRAFMNRVKTQVDEEVFLHSESDPRYRGSAIPSKAFKCLQKMTDGSHSFNNNENNAHAAPAGRKAQRNVQDEAIDMQARDQGLYQSNAMPSRSFKMHQVQPENADDNFNDNSDIEGNSYSKIGNNFYNNYHSCNSYPFNCQNCHNNLPNNTYHCTVPQTPQMYPPYMMPPQYAALYDWYDPQNNPWAAYYYQMGYDPNYFGYMPPPPMPSHSRSQTPQPSQMSQSQQQSGVPTPMPYFYPPYQPVFILPPYMGFRPISASRETTPCFSEAERYQNMSTASDDRSRRAVSCTPTCCQHAKSFQVENLSNKFHTLEEPLTRSVSVQSENPILISDLPEPPEIKKEMHENQHVDYPLSYDIQRRGSIKSIPSVTNMNMYNDECELEELQAKPIVTTCDEDDDVSVTSDDTTEVEEEISQDTETVEIHFPHQLSIIYEENESAAANERRSSICSRSSTLSDCSTTLMEDDNISIDQSGDEMEEENSNSVTVRLPLKFSFTRSKDNMVNTTLTVGESESEVTEIQENIPEKSQSPMPIANSHSHSLSNNSSANDISVTFSLKSKSKSKTPERLLPPTLSTIKCNSIAEKEDSACSVNISLPRRKSRSIEIEEFPIRLRRDSETSENSQSLKEVSENSSDNKVHIDNSLYTSLDALEEIKKGMAEITNSLFSKICTLRKSAINIPEHERFRSGSISYIDSIESDDENEDIQSENSNNNSDELSNEPENDVQLIDLDDCRESPIKSRDAPINVNDVPEILRKVSRNLQELLMNPLETNTDDREDLRDINYKEQTSYYNKDNKVENETFEPKIIEILTPTKVSKEQSPIPAETLQDSQDTQTEEEDVDFWSQIGEKNQDNDYKLSKTSTHSSRYWFELETDDGLDPPKDDAFAKYETNDITTSVSFVSINDAATVENEEIEHNEFDFWQNYDEDADYGTKAKKFFESQMKDDEGDQMDEMSIYEDPIQPEEDNEDSLKEQKIIESKKNTINTFSSYSNYDEENQEEVKVLSLDEPMDYQRYAETMQESMDKPKQNLEVIEEISESIDDEQDSIEHTKRPGTPYSKIWENKSEYDDDSDTESCKAFDQINKVSDCNEPENVKNTIQMASKTQESKEQIYENDELDSDEEWTEEEVEVTDDENMNNNVLEIKIEPKLEAKNSLALISTDEQKIDIESEYEESEEAEEILEPQRTSTFNEKFIDIGIAKLMEPKQENKPAELRIISMTEEINVVENKKVNKDQSSDSESEDESEDFENENVYLKTQQIVQTTNSVANSPSRILKGKSLVNVNSFIKSESDKEVIKEMKEKIEYEVESSETEDESEEEDKKDDDRFNEKLKESEQPLPINRSSSNNINSHSNDDCRDILTEHMISYDENSNNIIDNDNNKVLLSNLKEIHSVDSKSNMTSESGISFENNDPDSEDGYEEDSEDENVMNNSKNKIKINLQNDGKTPKNLPQLITFDEQSYEKPNDIKVNVKGRISMFERAMSEERTIERPKDIPKVTSKYNFRHRETSEPPSQLTVPNVRNIDSKTYSKRAVSEVKEVKKNQNLIDLINQRKSFTPPPTNDDNLQQKSVKEKISSYETGTNDSIANEKRENYRRYGNTKAMLSPLVRSIEESGEEDSGVTSDFCKHHSENETDSENFPELRKLSRYERASTHSRLYKLLQGDDDIPEKPESPDEAVKEPTRIPYKSKKIVHNVSATRRQNPQAALQAESMEERRQRLCLPLTHQSSSGAESMSSSTTPSPTPGTINEKLVNELVQSLLNQKRGKMFRDLPIEKLHAAAVKILQDDIESNGTFSSADESTVPTVDSTPALTPQEFRNNSSYTEYYDSWQTKELNNSQSAEDFSDITLIQSKAFRNLQDQQCNTNKKLWSARCPRILSSKSINKDLARLSEVRESESPEPIHSRSPSIRSMSTEPMSGENRITSIHHNHQERQKAAANT</sequence>
<reference evidence="2" key="2">
    <citation type="submission" date="2022-10" db="EMBL/GenBank/DDBJ databases">
        <authorList>
            <consortium name="ENA_rothamsted_submissions"/>
            <consortium name="culmorum"/>
            <person name="King R."/>
        </authorList>
    </citation>
    <scope>NUCLEOTIDE SEQUENCE</scope>
</reference>
<feature type="region of interest" description="Disordered" evidence="1">
    <location>
        <begin position="1530"/>
        <end position="1555"/>
    </location>
</feature>
<feature type="compositionally biased region" description="Basic and acidic residues" evidence="1">
    <location>
        <begin position="2037"/>
        <end position="2049"/>
    </location>
</feature>
<feature type="compositionally biased region" description="Polar residues" evidence="1">
    <location>
        <begin position="2616"/>
        <end position="2635"/>
    </location>
</feature>
<feature type="compositionally biased region" description="Low complexity" evidence="1">
    <location>
        <begin position="361"/>
        <end position="379"/>
    </location>
</feature>
<keyword evidence="3" id="KW-1185">Reference proteome</keyword>
<feature type="region of interest" description="Disordered" evidence="1">
    <location>
        <begin position="2372"/>
        <end position="2398"/>
    </location>
</feature>
<feature type="compositionally biased region" description="Polar residues" evidence="1">
    <location>
        <begin position="126"/>
        <end position="162"/>
    </location>
</feature>
<feature type="compositionally biased region" description="Acidic residues" evidence="1">
    <location>
        <begin position="1951"/>
        <end position="1963"/>
    </location>
</feature>
<dbReference type="OrthoDB" id="6107953at2759"/>
<feature type="region of interest" description="Disordered" evidence="1">
    <location>
        <begin position="1940"/>
        <end position="1963"/>
    </location>
</feature>
<feature type="region of interest" description="Disordered" evidence="1">
    <location>
        <begin position="2107"/>
        <end position="2140"/>
    </location>
</feature>
<feature type="region of interest" description="Disordered" evidence="1">
    <location>
        <begin position="1818"/>
        <end position="1850"/>
    </location>
</feature>
<feature type="compositionally biased region" description="Polar residues" evidence="1">
    <location>
        <begin position="204"/>
        <end position="218"/>
    </location>
</feature>
<feature type="region of interest" description="Disordered" evidence="1">
    <location>
        <begin position="2437"/>
        <end position="2459"/>
    </location>
</feature>
<feature type="region of interest" description="Disordered" evidence="1">
    <location>
        <begin position="1331"/>
        <end position="1351"/>
    </location>
</feature>
<feature type="compositionally biased region" description="Basic and acidic residues" evidence="1">
    <location>
        <begin position="1941"/>
        <end position="1950"/>
    </location>
</feature>
<dbReference type="EMBL" id="OU895877">
    <property type="protein sequence ID" value="CAG9798819.1"/>
    <property type="molecule type" value="Genomic_DNA"/>
</dbReference>
<feature type="compositionally biased region" description="Low complexity" evidence="1">
    <location>
        <begin position="2439"/>
        <end position="2458"/>
    </location>
</feature>
<feature type="region of interest" description="Disordered" evidence="1">
    <location>
        <begin position="281"/>
        <end position="379"/>
    </location>
</feature>
<feature type="compositionally biased region" description="Basic and acidic residues" evidence="1">
    <location>
        <begin position="2601"/>
        <end position="2614"/>
    </location>
</feature>
<feature type="compositionally biased region" description="Low complexity" evidence="1">
    <location>
        <begin position="1251"/>
        <end position="1264"/>
    </location>
</feature>
<feature type="region of interest" description="Disordered" evidence="1">
    <location>
        <begin position="126"/>
        <end position="231"/>
    </location>
</feature>
<dbReference type="Proteomes" id="UP001153620">
    <property type="component" value="Chromosome 1"/>
</dbReference>
<accession>A0A9N9RKQ7</accession>
<feature type="compositionally biased region" description="Low complexity" evidence="1">
    <location>
        <begin position="1423"/>
        <end position="1432"/>
    </location>
</feature>
<feature type="compositionally biased region" description="Acidic residues" evidence="1">
    <location>
        <begin position="1827"/>
        <end position="1850"/>
    </location>
</feature>
<evidence type="ECO:0000256" key="1">
    <source>
        <dbReference type="SAM" id="MobiDB-lite"/>
    </source>
</evidence>
<feature type="region of interest" description="Disordered" evidence="1">
    <location>
        <begin position="1415"/>
        <end position="1439"/>
    </location>
</feature>
<feature type="compositionally biased region" description="Polar residues" evidence="1">
    <location>
        <begin position="2109"/>
        <end position="2123"/>
    </location>
</feature>
<feature type="region of interest" description="Disordered" evidence="1">
    <location>
        <begin position="2323"/>
        <end position="2355"/>
    </location>
</feature>
<reference evidence="2" key="1">
    <citation type="submission" date="2022-01" db="EMBL/GenBank/DDBJ databases">
        <authorList>
            <person name="King R."/>
        </authorList>
    </citation>
    <scope>NUCLEOTIDE SEQUENCE</scope>
</reference>
<name>A0A9N9RKQ7_9DIPT</name>